<name>A0A2A3X4P8_BREAU</name>
<dbReference type="Proteomes" id="UP000218377">
    <property type="component" value="Unassembled WGS sequence"/>
</dbReference>
<dbReference type="InterPro" id="IPR025159">
    <property type="entry name" value="AbiEi_N"/>
</dbReference>
<accession>A0A2A3X4P8</accession>
<reference evidence="3 4" key="1">
    <citation type="journal article" date="2017" name="Elife">
        <title>Extensive horizontal gene transfer in cheese-associated bacteria.</title>
        <authorList>
            <person name="Bonham K.S."/>
            <person name="Wolfe B.E."/>
            <person name="Dutton R.J."/>
        </authorList>
    </citation>
    <scope>NUCLEOTIDE SEQUENCE [LARGE SCALE GENOMIC DNA]</scope>
    <source>
        <strain evidence="3 4">JB5</strain>
    </source>
</reference>
<proteinExistence type="predicted"/>
<comment type="caution">
    <text evidence="3">The sequence shown here is derived from an EMBL/GenBank/DDBJ whole genome shotgun (WGS) entry which is preliminary data.</text>
</comment>
<evidence type="ECO:0000256" key="1">
    <source>
        <dbReference type="SAM" id="MobiDB-lite"/>
    </source>
</evidence>
<organism evidence="3 4">
    <name type="scientific">Brevibacterium aurantiacum</name>
    <dbReference type="NCBI Taxonomy" id="273384"/>
    <lineage>
        <taxon>Bacteria</taxon>
        <taxon>Bacillati</taxon>
        <taxon>Actinomycetota</taxon>
        <taxon>Actinomycetes</taxon>
        <taxon>Micrococcales</taxon>
        <taxon>Brevibacteriaceae</taxon>
        <taxon>Brevibacterium</taxon>
    </lineage>
</organism>
<evidence type="ECO:0000259" key="2">
    <source>
        <dbReference type="Pfam" id="PF13338"/>
    </source>
</evidence>
<protein>
    <recommendedName>
        <fullName evidence="2">AbiEi antitoxin N-terminal domain-containing protein</fullName>
    </recommendedName>
</protein>
<feature type="region of interest" description="Disordered" evidence="1">
    <location>
        <begin position="268"/>
        <end position="289"/>
    </location>
</feature>
<gene>
    <name evidence="3" type="ORF">CIK79_10310</name>
</gene>
<feature type="domain" description="AbiEi antitoxin N-terminal" evidence="2">
    <location>
        <begin position="15"/>
        <end position="58"/>
    </location>
</feature>
<dbReference type="Pfam" id="PF13338">
    <property type="entry name" value="AbiEi_4"/>
    <property type="match status" value="1"/>
</dbReference>
<evidence type="ECO:0000313" key="4">
    <source>
        <dbReference type="Proteomes" id="UP000218377"/>
    </source>
</evidence>
<dbReference type="EMBL" id="NRGX01000001">
    <property type="protein sequence ID" value="PCC18651.1"/>
    <property type="molecule type" value="Genomic_DNA"/>
</dbReference>
<sequence length="289" mass="32225">MRYNWCMSKMVTVALDLASEQGGMLTTQQALRRGVSRLALSRLADQGVIERLAHGVYATAESAFGKNSALKAAWLSLDPHRFAFERMEDDPAGFTVTHRSAAELWGIGQLIPDKLEFVSTSRKRTRREEVRLRRRAITSDDITIVEGLPCTTIERTIADLIDSHEDLSLVADAFGDTTFGKVDFDRLRALLDPLAHRNGYENGSDFVRFLMSDSIEFERSVVASMLSGPLKPLMDSFRPQLPHLVLNPPSSPAFKKAMADIAKQASLEEFHPLAQAPLDNPKGARREDR</sequence>
<dbReference type="AlphaFoldDB" id="A0A2A3X4P8"/>
<evidence type="ECO:0000313" key="3">
    <source>
        <dbReference type="EMBL" id="PCC18651.1"/>
    </source>
</evidence>